<accession>A0A0V0SZP2</accession>
<evidence type="ECO:0000256" key="1">
    <source>
        <dbReference type="SAM" id="MobiDB-lite"/>
    </source>
</evidence>
<reference evidence="2 3" key="1">
    <citation type="submission" date="2015-01" db="EMBL/GenBank/DDBJ databases">
        <title>Evolution of Trichinella species and genotypes.</title>
        <authorList>
            <person name="Korhonen P.K."/>
            <person name="Edoardo P."/>
            <person name="Giuseppe L.R."/>
            <person name="Gasser R.B."/>
        </authorList>
    </citation>
    <scope>NUCLEOTIDE SEQUENCE [LARGE SCALE GENOMIC DNA]</scope>
    <source>
        <strain evidence="2">ISS417</strain>
    </source>
</reference>
<organism evidence="2 3">
    <name type="scientific">Trichinella murrelli</name>
    <dbReference type="NCBI Taxonomy" id="144512"/>
    <lineage>
        <taxon>Eukaryota</taxon>
        <taxon>Metazoa</taxon>
        <taxon>Ecdysozoa</taxon>
        <taxon>Nematoda</taxon>
        <taxon>Enoplea</taxon>
        <taxon>Dorylaimia</taxon>
        <taxon>Trichinellida</taxon>
        <taxon>Trichinellidae</taxon>
        <taxon>Trichinella</taxon>
    </lineage>
</organism>
<name>A0A0V0SZP2_9BILA</name>
<feature type="compositionally biased region" description="Basic and acidic residues" evidence="1">
    <location>
        <begin position="1"/>
        <end position="16"/>
    </location>
</feature>
<dbReference type="AlphaFoldDB" id="A0A0V0SZP2"/>
<comment type="caution">
    <text evidence="2">The sequence shown here is derived from an EMBL/GenBank/DDBJ whole genome shotgun (WGS) entry which is preliminary data.</text>
</comment>
<sequence length="34" mass="4094">MSKKETHWNPKMDFKRINRPGTMRRVQQTYPGSS</sequence>
<evidence type="ECO:0000313" key="2">
    <source>
        <dbReference type="EMBL" id="KRX32198.1"/>
    </source>
</evidence>
<evidence type="ECO:0000313" key="3">
    <source>
        <dbReference type="Proteomes" id="UP000055048"/>
    </source>
</evidence>
<feature type="region of interest" description="Disordered" evidence="1">
    <location>
        <begin position="1"/>
        <end position="34"/>
    </location>
</feature>
<proteinExistence type="predicted"/>
<feature type="compositionally biased region" description="Polar residues" evidence="1">
    <location>
        <begin position="25"/>
        <end position="34"/>
    </location>
</feature>
<gene>
    <name evidence="2" type="ORF">T05_1239</name>
</gene>
<keyword evidence="3" id="KW-1185">Reference proteome</keyword>
<dbReference type="EMBL" id="JYDJ01001341">
    <property type="protein sequence ID" value="KRX32198.1"/>
    <property type="molecule type" value="Genomic_DNA"/>
</dbReference>
<protein>
    <submittedName>
        <fullName evidence="2">Uncharacterized protein</fullName>
    </submittedName>
</protein>
<dbReference type="Proteomes" id="UP000055048">
    <property type="component" value="Unassembled WGS sequence"/>
</dbReference>